<protein>
    <submittedName>
        <fullName evidence="1">Uncharacterized protein</fullName>
    </submittedName>
</protein>
<name>A0A382GHG5_9ZZZZ</name>
<gene>
    <name evidence="1" type="ORF">METZ01_LOCUS227243</name>
</gene>
<reference evidence="1" key="1">
    <citation type="submission" date="2018-05" db="EMBL/GenBank/DDBJ databases">
        <authorList>
            <person name="Lanie J.A."/>
            <person name="Ng W.-L."/>
            <person name="Kazmierczak K.M."/>
            <person name="Andrzejewski T.M."/>
            <person name="Davidsen T.M."/>
            <person name="Wayne K.J."/>
            <person name="Tettelin H."/>
            <person name="Glass J.I."/>
            <person name="Rusch D."/>
            <person name="Podicherti R."/>
            <person name="Tsui H.-C.T."/>
            <person name="Winkler M.E."/>
        </authorList>
    </citation>
    <scope>NUCLEOTIDE SEQUENCE</scope>
</reference>
<proteinExistence type="predicted"/>
<accession>A0A382GHG5</accession>
<dbReference type="EMBL" id="UINC01055473">
    <property type="protein sequence ID" value="SVB74389.1"/>
    <property type="molecule type" value="Genomic_DNA"/>
</dbReference>
<feature type="non-terminal residue" evidence="1">
    <location>
        <position position="1"/>
    </location>
</feature>
<sequence>GTLGWIGQSMILKRDTLGNNNMKVFNKLMPLIRRIDLFVPITGLSLLAIVRAS</sequence>
<evidence type="ECO:0000313" key="1">
    <source>
        <dbReference type="EMBL" id="SVB74389.1"/>
    </source>
</evidence>
<dbReference type="AlphaFoldDB" id="A0A382GHG5"/>
<organism evidence="1">
    <name type="scientific">marine metagenome</name>
    <dbReference type="NCBI Taxonomy" id="408172"/>
    <lineage>
        <taxon>unclassified sequences</taxon>
        <taxon>metagenomes</taxon>
        <taxon>ecological metagenomes</taxon>
    </lineage>
</organism>